<dbReference type="SMART" id="SM00644">
    <property type="entry name" value="Ami_2"/>
    <property type="match status" value="1"/>
</dbReference>
<dbReference type="PANTHER" id="PTHR11022:SF75">
    <property type="entry name" value="PEPTIDOGLYCAN-RECOGNITION PROTEIN SB1-RELATED"/>
    <property type="match status" value="1"/>
</dbReference>
<keyword evidence="2 6" id="KW-0399">Innate immunity</keyword>
<evidence type="ECO:0000256" key="1">
    <source>
        <dbReference type="ARBA" id="ARBA00007553"/>
    </source>
</evidence>
<evidence type="ECO:0000256" key="7">
    <source>
        <dbReference type="SAM" id="SignalP"/>
    </source>
</evidence>
<evidence type="ECO:0000313" key="11">
    <source>
        <dbReference type="RefSeq" id="XP_017775070.1"/>
    </source>
</evidence>
<evidence type="ECO:0000259" key="8">
    <source>
        <dbReference type="SMART" id="SM00644"/>
    </source>
</evidence>
<dbReference type="CDD" id="cd06583">
    <property type="entry name" value="PGRP"/>
    <property type="match status" value="1"/>
</dbReference>
<feature type="domain" description="Peptidoglycan recognition protein family" evidence="9">
    <location>
        <begin position="25"/>
        <end position="169"/>
    </location>
</feature>
<feature type="signal peptide" evidence="7">
    <location>
        <begin position="1"/>
        <end position="24"/>
    </location>
</feature>
<dbReference type="Gene3D" id="3.40.80.10">
    <property type="entry name" value="Peptidoglycan recognition protein-like"/>
    <property type="match status" value="1"/>
</dbReference>
<keyword evidence="10" id="KW-1185">Reference proteome</keyword>
<dbReference type="RefSeq" id="XP_017775070.1">
    <property type="nucleotide sequence ID" value="XM_017919581.1"/>
</dbReference>
<organism evidence="10 11">
    <name type="scientific">Nicrophorus vespilloides</name>
    <name type="common">Boreal carrion beetle</name>
    <dbReference type="NCBI Taxonomy" id="110193"/>
    <lineage>
        <taxon>Eukaryota</taxon>
        <taxon>Metazoa</taxon>
        <taxon>Ecdysozoa</taxon>
        <taxon>Arthropoda</taxon>
        <taxon>Hexapoda</taxon>
        <taxon>Insecta</taxon>
        <taxon>Pterygota</taxon>
        <taxon>Neoptera</taxon>
        <taxon>Endopterygota</taxon>
        <taxon>Coleoptera</taxon>
        <taxon>Polyphaga</taxon>
        <taxon>Staphyliniformia</taxon>
        <taxon>Silphidae</taxon>
        <taxon>Nicrophorinae</taxon>
        <taxon>Nicrophorus</taxon>
    </lineage>
</organism>
<evidence type="ECO:0000256" key="4">
    <source>
        <dbReference type="ARBA" id="ARBA00022859"/>
    </source>
</evidence>
<evidence type="ECO:0000259" key="9">
    <source>
        <dbReference type="SMART" id="SM00701"/>
    </source>
</evidence>
<evidence type="ECO:0000256" key="6">
    <source>
        <dbReference type="PIRNR" id="PIRNR037945"/>
    </source>
</evidence>
<evidence type="ECO:0000256" key="3">
    <source>
        <dbReference type="ARBA" id="ARBA00022729"/>
    </source>
</evidence>
<dbReference type="InterPro" id="IPR006619">
    <property type="entry name" value="PGRP_domain_met/bac"/>
</dbReference>
<gene>
    <name evidence="11" type="primary">LOC108561580</name>
</gene>
<dbReference type="InterPro" id="IPR017331">
    <property type="entry name" value="Peptidoglycan_recognition"/>
</dbReference>
<dbReference type="GeneID" id="108561580"/>
<dbReference type="PIRSF" id="PIRSF037945">
    <property type="entry name" value="PGRPs"/>
    <property type="match status" value="1"/>
</dbReference>
<dbReference type="PANTHER" id="PTHR11022">
    <property type="entry name" value="PEPTIDOGLYCAN RECOGNITION PROTEIN"/>
    <property type="match status" value="1"/>
</dbReference>
<feature type="chain" id="PRO_5046298903" description="Peptidoglycan-recognition protein" evidence="7">
    <location>
        <begin position="25"/>
        <end position="192"/>
    </location>
</feature>
<reference evidence="11" key="1">
    <citation type="submission" date="2025-08" db="UniProtKB">
        <authorList>
            <consortium name="RefSeq"/>
        </authorList>
    </citation>
    <scope>IDENTIFICATION</scope>
    <source>
        <tissue evidence="11">Whole Larva</tissue>
    </source>
</reference>
<dbReference type="SUPFAM" id="SSF55846">
    <property type="entry name" value="N-acetylmuramoyl-L-alanine amidase-like"/>
    <property type="match status" value="1"/>
</dbReference>
<evidence type="ECO:0000313" key="10">
    <source>
        <dbReference type="Proteomes" id="UP000695000"/>
    </source>
</evidence>
<comment type="similarity">
    <text evidence="1 6">Belongs to the N-acetylmuramoyl-L-alanine amidase 2 family.</text>
</comment>
<keyword evidence="5" id="KW-1015">Disulfide bond</keyword>
<name>A0ABM1MKH0_NICVS</name>
<keyword evidence="3 7" id="KW-0732">Signal</keyword>
<protein>
    <recommendedName>
        <fullName evidence="6">Peptidoglycan-recognition protein</fullName>
    </recommendedName>
</protein>
<evidence type="ECO:0000256" key="5">
    <source>
        <dbReference type="ARBA" id="ARBA00023157"/>
    </source>
</evidence>
<dbReference type="SMART" id="SM00701">
    <property type="entry name" value="PGRP"/>
    <property type="match status" value="1"/>
</dbReference>
<proteinExistence type="inferred from homology"/>
<evidence type="ECO:0000256" key="2">
    <source>
        <dbReference type="ARBA" id="ARBA00022588"/>
    </source>
</evidence>
<feature type="domain" description="N-acetylmuramoyl-L-alanine amidase" evidence="8">
    <location>
        <begin position="40"/>
        <end position="175"/>
    </location>
</feature>
<accession>A0ABM1MKH0</accession>
<sequence>MANMANIIAFCCLVLIYCIVVSQALNIISRAGWGARAPKWASNNLAVNPPSHVAIHHGDSPSCYNKAACTSRVKSYQDWHMDGNGWNDIGYNFVVGEDGNVYEGQGWGKHGAHSVPLNRRSIGICVIGTFNNAAPNAAAQKAVKELIAFGVKNGKIQKNYKLVGHRQADSTDCPGNAFYNLIKGWPQWSASI</sequence>
<dbReference type="InterPro" id="IPR002502">
    <property type="entry name" value="Amidase_domain"/>
</dbReference>
<dbReference type="InterPro" id="IPR015510">
    <property type="entry name" value="PGRP"/>
</dbReference>
<dbReference type="Proteomes" id="UP000695000">
    <property type="component" value="Unplaced"/>
</dbReference>
<dbReference type="InterPro" id="IPR036505">
    <property type="entry name" value="Amidase/PGRP_sf"/>
</dbReference>
<keyword evidence="4 6" id="KW-0391">Immunity</keyword>
<dbReference type="Pfam" id="PF01510">
    <property type="entry name" value="Amidase_2"/>
    <property type="match status" value="1"/>
</dbReference>